<keyword evidence="1" id="KW-0472">Membrane</keyword>
<name>A0A6J5SWD8_9CAUD</name>
<proteinExistence type="predicted"/>
<keyword evidence="1" id="KW-1133">Transmembrane helix</keyword>
<gene>
    <name evidence="2" type="ORF">UFOVP1596_56</name>
</gene>
<protein>
    <submittedName>
        <fullName evidence="2">Uncharacterized protein</fullName>
    </submittedName>
</protein>
<evidence type="ECO:0000256" key="1">
    <source>
        <dbReference type="SAM" id="Phobius"/>
    </source>
</evidence>
<feature type="transmembrane region" description="Helical" evidence="1">
    <location>
        <begin position="12"/>
        <end position="29"/>
    </location>
</feature>
<organism evidence="2">
    <name type="scientific">uncultured Caudovirales phage</name>
    <dbReference type="NCBI Taxonomy" id="2100421"/>
    <lineage>
        <taxon>Viruses</taxon>
        <taxon>Duplodnaviria</taxon>
        <taxon>Heunggongvirae</taxon>
        <taxon>Uroviricota</taxon>
        <taxon>Caudoviricetes</taxon>
        <taxon>Peduoviridae</taxon>
        <taxon>Maltschvirus</taxon>
        <taxon>Maltschvirus maltsch</taxon>
    </lineage>
</organism>
<reference evidence="2" key="1">
    <citation type="submission" date="2020-05" db="EMBL/GenBank/DDBJ databases">
        <authorList>
            <person name="Chiriac C."/>
            <person name="Salcher M."/>
            <person name="Ghai R."/>
            <person name="Kavagutti S V."/>
        </authorList>
    </citation>
    <scope>NUCLEOTIDE SEQUENCE</scope>
</reference>
<evidence type="ECO:0000313" key="2">
    <source>
        <dbReference type="EMBL" id="CAB4218951.1"/>
    </source>
</evidence>
<sequence length="368" mass="41041">MKRKTNFSPIRFIYSLFMILLICMAVYKVSDAGNAAGMGISLLLIGALMGQVKKEMKGAAFVFIINDTTYAGEAASAFIVKAITGADTVDSGSVYIKDGIKKKFTIPRWDANYEDFIQDRKATPTPKGDMTIDGQSIDPADYMIYAEFNPRDFEDHWEATQLNPELIDAALPYSAESVVVQGILARHAKYFNKQIWNGDSTLAAPSIYRYFDGYINKANNSGSTIKVSSPVTLTVGNIQGELLRGYQAIPAELRYDPNMKFFMSYATYDLYMQSQINQTYKGVDTTSEGSPYFKGRKCVKIADFPDDAYLISKGSATPDSNLWVGMNSIADEGLKLAPVQANSELWFIKMLMKVDVNFGWFEEAVLYY</sequence>
<dbReference type="EMBL" id="LR797460">
    <property type="protein sequence ID" value="CAB4218951.1"/>
    <property type="molecule type" value="Genomic_DNA"/>
</dbReference>
<accession>A0A6J5SWD8</accession>
<keyword evidence="1" id="KW-0812">Transmembrane</keyword>